<feature type="coiled-coil region" evidence="1">
    <location>
        <begin position="24"/>
        <end position="51"/>
    </location>
</feature>
<gene>
    <name evidence="2" type="ORF">SCHPADRAFT_896644</name>
</gene>
<evidence type="ECO:0000313" key="3">
    <source>
        <dbReference type="Proteomes" id="UP000053477"/>
    </source>
</evidence>
<accession>A0A0H2RJN2</accession>
<keyword evidence="3" id="KW-1185">Reference proteome</keyword>
<keyword evidence="1" id="KW-0175">Coiled coil</keyword>
<dbReference type="InParanoid" id="A0A0H2RJN2"/>
<dbReference type="AlphaFoldDB" id="A0A0H2RJN2"/>
<name>A0A0H2RJN2_9AGAM</name>
<evidence type="ECO:0000313" key="2">
    <source>
        <dbReference type="EMBL" id="KLO04971.1"/>
    </source>
</evidence>
<dbReference type="Proteomes" id="UP000053477">
    <property type="component" value="Unassembled WGS sequence"/>
</dbReference>
<dbReference type="OrthoDB" id="2629708at2759"/>
<dbReference type="EMBL" id="KQ086391">
    <property type="protein sequence ID" value="KLO04971.1"/>
    <property type="molecule type" value="Genomic_DNA"/>
</dbReference>
<reference evidence="2 3" key="1">
    <citation type="submission" date="2015-04" db="EMBL/GenBank/DDBJ databases">
        <title>Complete genome sequence of Schizopora paradoxa KUC8140, a cosmopolitan wood degrader in East Asia.</title>
        <authorList>
            <consortium name="DOE Joint Genome Institute"/>
            <person name="Min B."/>
            <person name="Park H."/>
            <person name="Jang Y."/>
            <person name="Kim J.-J."/>
            <person name="Kim K.H."/>
            <person name="Pangilinan J."/>
            <person name="Lipzen A."/>
            <person name="Riley R."/>
            <person name="Grigoriev I.V."/>
            <person name="Spatafora J.W."/>
            <person name="Choi I.-G."/>
        </authorList>
    </citation>
    <scope>NUCLEOTIDE SEQUENCE [LARGE SCALE GENOMIC DNA]</scope>
    <source>
        <strain evidence="2 3">KUC8140</strain>
    </source>
</reference>
<organism evidence="2 3">
    <name type="scientific">Schizopora paradoxa</name>
    <dbReference type="NCBI Taxonomy" id="27342"/>
    <lineage>
        <taxon>Eukaryota</taxon>
        <taxon>Fungi</taxon>
        <taxon>Dikarya</taxon>
        <taxon>Basidiomycota</taxon>
        <taxon>Agaricomycotina</taxon>
        <taxon>Agaricomycetes</taxon>
        <taxon>Hymenochaetales</taxon>
        <taxon>Schizoporaceae</taxon>
        <taxon>Schizopora</taxon>
    </lineage>
</organism>
<feature type="non-terminal residue" evidence="2">
    <location>
        <position position="315"/>
    </location>
</feature>
<protein>
    <submittedName>
        <fullName evidence="2">Uncharacterized protein</fullName>
    </submittedName>
</protein>
<evidence type="ECO:0000256" key="1">
    <source>
        <dbReference type="SAM" id="Coils"/>
    </source>
</evidence>
<proteinExistence type="predicted"/>
<sequence length="315" mass="35322">MGNVKWQTPAQDAFLKANVAGYEAAQVAQNLKVANAKKAGLKKNSDDLDRNEVTVFLNKFFLRWFLQFDNQSRTNSGTTTVDGEDNSVEGVKKKIRSWFNNHTGARNDAATKKPKVAKIHTSGKAPRDPFATLLLQGGANRPKQKLQPAQAFAEMLEDTPMKDEIKALWVIKTKADKSLLTTKGAYLKFYTEEIGLRYAKASEEMKAKVETYREEQHQKEVETSTQPPLLLAHEEHLPAEDQARIRQIRTMQRAIENLNYVCECFANTVNRLTNANVLVHVQGPEPANNAVMHTTSVTVGSRISDGKDIYEAHPQ</sequence>